<feature type="signal peptide" evidence="1">
    <location>
        <begin position="1"/>
        <end position="21"/>
    </location>
</feature>
<feature type="non-terminal residue" evidence="2">
    <location>
        <position position="1"/>
    </location>
</feature>
<protein>
    <submittedName>
        <fullName evidence="2">Uncharacterized protein</fullName>
    </submittedName>
</protein>
<name>A0A0K2VAS7_LEPSM</name>
<sequence>IFNFLCQIIWIITPLLDNGFGDLLGVFLCVDTHFFWNLDTILFRHQSEENK</sequence>
<keyword evidence="1" id="KW-0732">Signal</keyword>
<evidence type="ECO:0000256" key="1">
    <source>
        <dbReference type="SAM" id="SignalP"/>
    </source>
</evidence>
<accession>A0A0K2VAS7</accession>
<proteinExistence type="predicted"/>
<feature type="chain" id="PRO_5005489366" evidence="1">
    <location>
        <begin position="22"/>
        <end position="51"/>
    </location>
</feature>
<dbReference type="AlphaFoldDB" id="A0A0K2VAS7"/>
<evidence type="ECO:0000313" key="2">
    <source>
        <dbReference type="EMBL" id="CDW47282.1"/>
    </source>
</evidence>
<organism evidence="2">
    <name type="scientific">Lepeophtheirus salmonis</name>
    <name type="common">Salmon louse</name>
    <name type="synonym">Caligus salmonis</name>
    <dbReference type="NCBI Taxonomy" id="72036"/>
    <lineage>
        <taxon>Eukaryota</taxon>
        <taxon>Metazoa</taxon>
        <taxon>Ecdysozoa</taxon>
        <taxon>Arthropoda</taxon>
        <taxon>Crustacea</taxon>
        <taxon>Multicrustacea</taxon>
        <taxon>Hexanauplia</taxon>
        <taxon>Copepoda</taxon>
        <taxon>Siphonostomatoida</taxon>
        <taxon>Caligidae</taxon>
        <taxon>Lepeophtheirus</taxon>
    </lineage>
</organism>
<reference evidence="2" key="1">
    <citation type="submission" date="2014-05" db="EMBL/GenBank/DDBJ databases">
        <authorList>
            <person name="Chronopoulou M."/>
        </authorList>
    </citation>
    <scope>NUCLEOTIDE SEQUENCE</scope>
    <source>
        <tissue evidence="2">Whole organism</tissue>
    </source>
</reference>
<dbReference type="EMBL" id="HACA01029921">
    <property type="protein sequence ID" value="CDW47282.1"/>
    <property type="molecule type" value="Transcribed_RNA"/>
</dbReference>